<reference evidence="4 5" key="1">
    <citation type="submission" date="2019-02" db="EMBL/GenBank/DDBJ databases">
        <title>Prokaryotic population dynamics and viral predation in marine succession experiment using metagenomics: the confinement effect.</title>
        <authorList>
            <person name="Haro-Moreno J.M."/>
            <person name="Rodriguez-Valera F."/>
            <person name="Lopez-Perez M."/>
        </authorList>
    </citation>
    <scope>NUCLEOTIDE SEQUENCE [LARGE SCALE GENOMIC DNA]</scope>
    <source>
        <strain evidence="4">MED-G170</strain>
    </source>
</reference>
<evidence type="ECO:0000259" key="3">
    <source>
        <dbReference type="PROSITE" id="PS50977"/>
    </source>
</evidence>
<evidence type="ECO:0000256" key="1">
    <source>
        <dbReference type="ARBA" id="ARBA00023125"/>
    </source>
</evidence>
<organism evidence="4 5">
    <name type="scientific">SAR92 clade bacterium</name>
    <dbReference type="NCBI Taxonomy" id="2315479"/>
    <lineage>
        <taxon>Bacteria</taxon>
        <taxon>Pseudomonadati</taxon>
        <taxon>Pseudomonadota</taxon>
        <taxon>Gammaproteobacteria</taxon>
        <taxon>Cellvibrionales</taxon>
        <taxon>Porticoccaceae</taxon>
        <taxon>SAR92 clade</taxon>
    </lineage>
</organism>
<dbReference type="Gene3D" id="1.10.357.10">
    <property type="entry name" value="Tetracycline Repressor, domain 2"/>
    <property type="match status" value="1"/>
</dbReference>
<sequence length="203" mass="23322">MTDIHTEEVDLPEQNKPDGRLLRSERSRALIIDAMIALVEEGFLIPTAQQIAERADVGIRSVFRHFDDMDSIFETVNTLMLEETAPLFTGGDRTGTLEIRVLHAIEQLTHGYESAKNFMLSGRIRRWNTPVIEKNYAVNQRRLQKELEDWIPEILTLSDEQKQSAYALASFDYWHRLRVDQTVSQDSCIAIISGQLSRIFSTQ</sequence>
<evidence type="ECO:0000313" key="5">
    <source>
        <dbReference type="Proteomes" id="UP000315889"/>
    </source>
</evidence>
<feature type="domain" description="HTH tetR-type" evidence="3">
    <location>
        <begin position="24"/>
        <end position="84"/>
    </location>
</feature>
<dbReference type="GO" id="GO:0003677">
    <property type="term" value="F:DNA binding"/>
    <property type="evidence" value="ECO:0007669"/>
    <property type="project" value="UniProtKB-UniRule"/>
</dbReference>
<evidence type="ECO:0000256" key="2">
    <source>
        <dbReference type="PROSITE-ProRule" id="PRU00335"/>
    </source>
</evidence>
<dbReference type="InterPro" id="IPR001647">
    <property type="entry name" value="HTH_TetR"/>
</dbReference>
<dbReference type="InterPro" id="IPR009057">
    <property type="entry name" value="Homeodomain-like_sf"/>
</dbReference>
<gene>
    <name evidence="4" type="ORF">EVB03_04725</name>
</gene>
<evidence type="ECO:0000313" key="4">
    <source>
        <dbReference type="EMBL" id="RZO20226.1"/>
    </source>
</evidence>
<accession>A0A520MG66</accession>
<dbReference type="Pfam" id="PF00440">
    <property type="entry name" value="TetR_N"/>
    <property type="match status" value="1"/>
</dbReference>
<comment type="caution">
    <text evidence="4">The sequence shown here is derived from an EMBL/GenBank/DDBJ whole genome shotgun (WGS) entry which is preliminary data.</text>
</comment>
<name>A0A520MG66_9GAMM</name>
<feature type="DNA-binding region" description="H-T-H motif" evidence="2">
    <location>
        <begin position="47"/>
        <end position="66"/>
    </location>
</feature>
<dbReference type="PROSITE" id="PS50977">
    <property type="entry name" value="HTH_TETR_2"/>
    <property type="match status" value="1"/>
</dbReference>
<dbReference type="SUPFAM" id="SSF46689">
    <property type="entry name" value="Homeodomain-like"/>
    <property type="match status" value="1"/>
</dbReference>
<dbReference type="InterPro" id="IPR023772">
    <property type="entry name" value="DNA-bd_HTH_TetR-type_CS"/>
</dbReference>
<dbReference type="Proteomes" id="UP000315889">
    <property type="component" value="Unassembled WGS sequence"/>
</dbReference>
<keyword evidence="1 2" id="KW-0238">DNA-binding</keyword>
<protein>
    <submittedName>
        <fullName evidence="4">TetR/AcrR family transcriptional regulator</fullName>
    </submittedName>
</protein>
<proteinExistence type="predicted"/>
<dbReference type="EMBL" id="SHBP01000005">
    <property type="protein sequence ID" value="RZO20226.1"/>
    <property type="molecule type" value="Genomic_DNA"/>
</dbReference>
<dbReference type="AlphaFoldDB" id="A0A520MG66"/>
<dbReference type="PROSITE" id="PS01081">
    <property type="entry name" value="HTH_TETR_1"/>
    <property type="match status" value="1"/>
</dbReference>